<organism evidence="1 2">
    <name type="scientific">Boletus reticuloceps</name>
    <dbReference type="NCBI Taxonomy" id="495285"/>
    <lineage>
        <taxon>Eukaryota</taxon>
        <taxon>Fungi</taxon>
        <taxon>Dikarya</taxon>
        <taxon>Basidiomycota</taxon>
        <taxon>Agaricomycotina</taxon>
        <taxon>Agaricomycetes</taxon>
        <taxon>Agaricomycetidae</taxon>
        <taxon>Boletales</taxon>
        <taxon>Boletineae</taxon>
        <taxon>Boletaceae</taxon>
        <taxon>Boletoideae</taxon>
        <taxon>Boletus</taxon>
    </lineage>
</organism>
<name>A0A8I2YFS9_9AGAM</name>
<accession>A0A8I2YFS9</accession>
<dbReference type="EMBL" id="JAGFBS010000040">
    <property type="protein sequence ID" value="KAG6371096.1"/>
    <property type="molecule type" value="Genomic_DNA"/>
</dbReference>
<reference evidence="1" key="1">
    <citation type="submission" date="2021-03" db="EMBL/GenBank/DDBJ databases">
        <title>Evolutionary innovations through gain and loss of genes in the ectomycorrhizal Boletales.</title>
        <authorList>
            <person name="Wu G."/>
            <person name="Miyauchi S."/>
            <person name="Morin E."/>
            <person name="Yang Z.-L."/>
            <person name="Xu J."/>
            <person name="Martin F.M."/>
        </authorList>
    </citation>
    <scope>NUCLEOTIDE SEQUENCE</scope>
    <source>
        <strain evidence="1">BR01</strain>
    </source>
</reference>
<evidence type="ECO:0000313" key="1">
    <source>
        <dbReference type="EMBL" id="KAG6371096.1"/>
    </source>
</evidence>
<keyword evidence="2" id="KW-1185">Reference proteome</keyword>
<proteinExistence type="predicted"/>
<dbReference type="Proteomes" id="UP000683000">
    <property type="component" value="Unassembled WGS sequence"/>
</dbReference>
<evidence type="ECO:0000313" key="2">
    <source>
        <dbReference type="Proteomes" id="UP000683000"/>
    </source>
</evidence>
<protein>
    <submittedName>
        <fullName evidence="1">Uncharacterized protein</fullName>
    </submittedName>
</protein>
<sequence length="346" mass="37921">MDSPPTRLDEPFIRSSNAFLFDLEPESNGLAFQCTLYDPSLAHSTSQSDPPHAQFGRAQSSFAVGRSSSFPAIAPPPLMDWNNALSGDDGPSASSLIQGTSEPSAYAAVNASGTNAVGTSSHSTSHHEREHKTRAIFPGHMTYPPAYPALTSGQSIPVVSHPEHVVLWFVPQTIYQPHSQGDKERYVSLAQLHSPIIFITQDSPEWGVPIQHLLSRQMVQLVDGNDPAFTSCGPSIGIRVQWPGYQPFHKQVGTRDYTHQRRMITKAKLAKIVARCVRGFMDIMSGQAMQIGSDGQWRIGPVDIRADDIVLVSLHHVSQGSWQPHLRLRRGIGADITAGPQGHRRF</sequence>
<dbReference type="AlphaFoldDB" id="A0A8I2YFS9"/>
<gene>
    <name evidence="1" type="ORF">JVT61DRAFT_10637</name>
</gene>
<dbReference type="OrthoDB" id="3269405at2759"/>
<comment type="caution">
    <text evidence="1">The sequence shown here is derived from an EMBL/GenBank/DDBJ whole genome shotgun (WGS) entry which is preliminary data.</text>
</comment>